<dbReference type="Pfam" id="PF00155">
    <property type="entry name" value="Aminotran_1_2"/>
    <property type="match status" value="1"/>
</dbReference>
<dbReference type="InterPro" id="IPR050596">
    <property type="entry name" value="AspAT/PAT-like"/>
</dbReference>
<evidence type="ECO:0000256" key="6">
    <source>
        <dbReference type="RuleBase" id="RU000481"/>
    </source>
</evidence>
<keyword evidence="9" id="KW-1185">Reference proteome</keyword>
<dbReference type="InterPro" id="IPR015421">
    <property type="entry name" value="PyrdxlP-dep_Trfase_major"/>
</dbReference>
<keyword evidence="5" id="KW-0663">Pyridoxal phosphate</keyword>
<dbReference type="InterPro" id="IPR004839">
    <property type="entry name" value="Aminotransferase_I/II_large"/>
</dbReference>
<dbReference type="OrthoDB" id="9763453at2"/>
<dbReference type="Proteomes" id="UP000034883">
    <property type="component" value="Chromosome"/>
</dbReference>
<dbReference type="STRING" id="927083.DB32_005226"/>
<name>A0A0F6W5W7_9BACT</name>
<feature type="domain" description="Aminotransferase class I/classII large" evidence="7">
    <location>
        <begin position="38"/>
        <end position="382"/>
    </location>
</feature>
<evidence type="ECO:0000256" key="4">
    <source>
        <dbReference type="ARBA" id="ARBA00022679"/>
    </source>
</evidence>
<dbReference type="Gene3D" id="3.40.640.10">
    <property type="entry name" value="Type I PLP-dependent aspartate aminotransferase-like (Major domain)"/>
    <property type="match status" value="1"/>
</dbReference>
<organism evidence="8 9">
    <name type="scientific">Sandaracinus amylolyticus</name>
    <dbReference type="NCBI Taxonomy" id="927083"/>
    <lineage>
        <taxon>Bacteria</taxon>
        <taxon>Pseudomonadati</taxon>
        <taxon>Myxococcota</taxon>
        <taxon>Polyangia</taxon>
        <taxon>Polyangiales</taxon>
        <taxon>Sandaracinaceae</taxon>
        <taxon>Sandaracinus</taxon>
    </lineage>
</organism>
<protein>
    <recommendedName>
        <fullName evidence="6">Aminotransferase</fullName>
        <ecNumber evidence="6">2.6.1.-</ecNumber>
    </recommendedName>
</protein>
<dbReference type="GO" id="GO:0008483">
    <property type="term" value="F:transaminase activity"/>
    <property type="evidence" value="ECO:0007669"/>
    <property type="project" value="UniProtKB-KW"/>
</dbReference>
<evidence type="ECO:0000313" key="8">
    <source>
        <dbReference type="EMBL" id="AKF08077.1"/>
    </source>
</evidence>
<dbReference type="EC" id="2.6.1.-" evidence="6"/>
<dbReference type="PROSITE" id="PS00105">
    <property type="entry name" value="AA_TRANSFER_CLASS_1"/>
    <property type="match status" value="1"/>
</dbReference>
<dbReference type="KEGG" id="samy:DB32_005226"/>
<dbReference type="AlphaFoldDB" id="A0A0F6W5W7"/>
<dbReference type="GO" id="GO:0030170">
    <property type="term" value="F:pyridoxal phosphate binding"/>
    <property type="evidence" value="ECO:0007669"/>
    <property type="project" value="InterPro"/>
</dbReference>
<dbReference type="SUPFAM" id="SSF53383">
    <property type="entry name" value="PLP-dependent transferases"/>
    <property type="match status" value="1"/>
</dbReference>
<evidence type="ECO:0000313" key="9">
    <source>
        <dbReference type="Proteomes" id="UP000034883"/>
    </source>
</evidence>
<dbReference type="InterPro" id="IPR015424">
    <property type="entry name" value="PyrdxlP-dep_Trfase"/>
</dbReference>
<dbReference type="EMBL" id="CP011125">
    <property type="protein sequence ID" value="AKF08077.1"/>
    <property type="molecule type" value="Genomic_DNA"/>
</dbReference>
<proteinExistence type="inferred from homology"/>
<evidence type="ECO:0000256" key="1">
    <source>
        <dbReference type="ARBA" id="ARBA00001933"/>
    </source>
</evidence>
<keyword evidence="4 6" id="KW-0808">Transferase</keyword>
<dbReference type="RefSeq" id="WP_053235264.1">
    <property type="nucleotide sequence ID" value="NZ_CP011125.1"/>
</dbReference>
<dbReference type="GO" id="GO:0006520">
    <property type="term" value="P:amino acid metabolic process"/>
    <property type="evidence" value="ECO:0007669"/>
    <property type="project" value="InterPro"/>
</dbReference>
<comment type="cofactor">
    <cofactor evidence="1 6">
        <name>pyridoxal 5'-phosphate</name>
        <dbReference type="ChEBI" id="CHEBI:597326"/>
    </cofactor>
</comment>
<sequence>MPRFPQVASSSDGLTDRVFSRLAARAKERGGLVHPLHVGDTWLEPLDVARAEAQRTESFPRLHNYAPVQGEPALIDAILRHVDRRAGVRLDRELVQVMSGATAALSVIADALIEPGEEVLIPAPFWPLIRGTVRRRGGRAIEVPFFDRLSDPAFDPEAVLEARVTPRTVAIYVNTPHNPTGAMLPERALAAIARLAKRHDLWILSDEVYEDLYFTSAPPEPAWAREDFRGRTIVVHSLSKAFGLAGARVGFAHGPAEAMQAIRGVQTFSTYCAPRPMQLGAARALDEGAAWLENARRLYRDAAERTAATFDLPAPMGGTFLFADVRPYRREGEDTMGFLERCLDEGVLLTPGSASGTDYEGWARVCFTSVPPDDLRDALARLRRVLGR</sequence>
<evidence type="ECO:0000259" key="7">
    <source>
        <dbReference type="Pfam" id="PF00155"/>
    </source>
</evidence>
<reference evidence="8 9" key="1">
    <citation type="submission" date="2015-03" db="EMBL/GenBank/DDBJ databases">
        <title>Genome assembly of Sandaracinus amylolyticus DSM 53668.</title>
        <authorList>
            <person name="Sharma G."/>
            <person name="Subramanian S."/>
        </authorList>
    </citation>
    <scope>NUCLEOTIDE SEQUENCE [LARGE SCALE GENOMIC DNA]</scope>
    <source>
        <strain evidence="8 9">DSM 53668</strain>
    </source>
</reference>
<dbReference type="PANTHER" id="PTHR46383">
    <property type="entry name" value="ASPARTATE AMINOTRANSFERASE"/>
    <property type="match status" value="1"/>
</dbReference>
<evidence type="ECO:0000256" key="5">
    <source>
        <dbReference type="ARBA" id="ARBA00022898"/>
    </source>
</evidence>
<evidence type="ECO:0000256" key="2">
    <source>
        <dbReference type="ARBA" id="ARBA00007441"/>
    </source>
</evidence>
<accession>A0A0F6W5W7</accession>
<dbReference type="CDD" id="cd00609">
    <property type="entry name" value="AAT_like"/>
    <property type="match status" value="1"/>
</dbReference>
<keyword evidence="3 6" id="KW-0032">Aminotransferase</keyword>
<gene>
    <name evidence="8" type="ORF">DB32_005226</name>
</gene>
<comment type="similarity">
    <text evidence="2 6">Belongs to the class-I pyridoxal-phosphate-dependent aminotransferase family.</text>
</comment>
<evidence type="ECO:0000256" key="3">
    <source>
        <dbReference type="ARBA" id="ARBA00022576"/>
    </source>
</evidence>
<dbReference type="InterPro" id="IPR004838">
    <property type="entry name" value="NHTrfase_class1_PyrdxlP-BS"/>
</dbReference>